<proteinExistence type="predicted"/>
<evidence type="ECO:0000313" key="2">
    <source>
        <dbReference type="EMBL" id="OLP55932.1"/>
    </source>
</evidence>
<dbReference type="Pfam" id="PF05437">
    <property type="entry name" value="AzlD"/>
    <property type="match status" value="1"/>
</dbReference>
<dbReference type="InterPro" id="IPR008407">
    <property type="entry name" value="Brnchd-chn_aa_trnsp_AzlD"/>
</dbReference>
<sequence>MTIDPATLATILAMAAATLAARLAGAFLVRRITLGPKLEQALNTVPPAVLMAVVAPTALTTGPAETAACAVTALAALRLPMLAAATAGVVTVAVLRALGF</sequence>
<protein>
    <recommendedName>
        <fullName evidence="4">AzlD family protein</fullName>
    </recommendedName>
</protein>
<reference evidence="2 3" key="1">
    <citation type="submission" date="2016-09" db="EMBL/GenBank/DDBJ databases">
        <title>Rhizobium sp. nov., a novel species isolated from the rice rhizosphere.</title>
        <authorList>
            <person name="Zhao J."/>
            <person name="Zhang X."/>
        </authorList>
    </citation>
    <scope>NUCLEOTIDE SEQUENCE [LARGE SCALE GENOMIC DNA]</scope>
    <source>
        <strain evidence="2 3">MH17</strain>
    </source>
</reference>
<accession>A0A1Q9AKU6</accession>
<feature type="transmembrane region" description="Helical" evidence="1">
    <location>
        <begin position="79"/>
        <end position="98"/>
    </location>
</feature>
<evidence type="ECO:0000313" key="3">
    <source>
        <dbReference type="Proteomes" id="UP000186143"/>
    </source>
</evidence>
<feature type="transmembrane region" description="Helical" evidence="1">
    <location>
        <begin position="6"/>
        <end position="29"/>
    </location>
</feature>
<dbReference type="AlphaFoldDB" id="A0A1Q9AKU6"/>
<name>A0A1Q9AKU6_9HYPH</name>
<keyword evidence="1" id="KW-1133">Transmembrane helix</keyword>
<keyword evidence="1" id="KW-0472">Membrane</keyword>
<evidence type="ECO:0008006" key="4">
    <source>
        <dbReference type="Google" id="ProtNLM"/>
    </source>
</evidence>
<gene>
    <name evidence="2" type="ORF">BJF92_02135</name>
</gene>
<dbReference type="RefSeq" id="WP_075634418.1">
    <property type="nucleotide sequence ID" value="NZ_MKIO01000025.1"/>
</dbReference>
<organism evidence="2 3">
    <name type="scientific">Xaviernesmea rhizosphaerae</name>
    <dbReference type="NCBI Taxonomy" id="1672749"/>
    <lineage>
        <taxon>Bacteria</taxon>
        <taxon>Pseudomonadati</taxon>
        <taxon>Pseudomonadota</taxon>
        <taxon>Alphaproteobacteria</taxon>
        <taxon>Hyphomicrobiales</taxon>
        <taxon>Rhizobiaceae</taxon>
        <taxon>Rhizobium/Agrobacterium group</taxon>
        <taxon>Xaviernesmea</taxon>
    </lineage>
</organism>
<dbReference type="EMBL" id="MKIO01000025">
    <property type="protein sequence ID" value="OLP55932.1"/>
    <property type="molecule type" value="Genomic_DNA"/>
</dbReference>
<keyword evidence="1" id="KW-0812">Transmembrane</keyword>
<dbReference type="Proteomes" id="UP000186143">
    <property type="component" value="Unassembled WGS sequence"/>
</dbReference>
<dbReference type="STRING" id="1672749.BJF92_02135"/>
<feature type="transmembrane region" description="Helical" evidence="1">
    <location>
        <begin position="41"/>
        <end position="59"/>
    </location>
</feature>
<evidence type="ECO:0000256" key="1">
    <source>
        <dbReference type="SAM" id="Phobius"/>
    </source>
</evidence>
<comment type="caution">
    <text evidence="2">The sequence shown here is derived from an EMBL/GenBank/DDBJ whole genome shotgun (WGS) entry which is preliminary data.</text>
</comment>